<dbReference type="CDD" id="cd01651">
    <property type="entry name" value="RT_G2_intron"/>
    <property type="match status" value="1"/>
</dbReference>
<geneLocation type="mitochondrion" evidence="3"/>
<dbReference type="InterPro" id="IPR000477">
    <property type="entry name" value="RT_dom"/>
</dbReference>
<dbReference type="Pfam" id="PF01348">
    <property type="entry name" value="Intron_maturas2"/>
    <property type="match status" value="1"/>
</dbReference>
<dbReference type="GO" id="GO:0005739">
    <property type="term" value="C:mitochondrion"/>
    <property type="evidence" value="ECO:0007669"/>
    <property type="project" value="TreeGrafter"/>
</dbReference>
<feature type="signal peptide" evidence="1">
    <location>
        <begin position="1"/>
        <end position="20"/>
    </location>
</feature>
<dbReference type="SUPFAM" id="SSF56672">
    <property type="entry name" value="DNA/RNA polymerases"/>
    <property type="match status" value="1"/>
</dbReference>
<organism evidence="3">
    <name type="scientific">Schizosaccharomyces octosporus</name>
    <name type="common">Fission yeast</name>
    <name type="synonym">Octosporomyces octosporus</name>
    <dbReference type="NCBI Taxonomy" id="4899"/>
    <lineage>
        <taxon>Eukaryota</taxon>
        <taxon>Fungi</taxon>
        <taxon>Dikarya</taxon>
        <taxon>Ascomycota</taxon>
        <taxon>Taphrinomycotina</taxon>
        <taxon>Schizosaccharomycetes</taxon>
        <taxon>Schizosaccharomycetales</taxon>
        <taxon>Schizosaccharomycetaceae</taxon>
        <taxon>Schizosaccharomyces</taxon>
    </lineage>
</organism>
<dbReference type="GeneID" id="805299"/>
<dbReference type="CDD" id="cd00085">
    <property type="entry name" value="HNHc"/>
    <property type="match status" value="1"/>
</dbReference>
<keyword evidence="1" id="KW-0732">Signal</keyword>
<dbReference type="Pfam" id="PF00078">
    <property type="entry name" value="RVT_1"/>
    <property type="match status" value="1"/>
</dbReference>
<reference evidence="3" key="1">
    <citation type="journal article" date="2000" name="Trends Biochem. Sci.">
        <title>A novel motif for identifying rps3 homologs in fungal mitochondrial genomes.</title>
        <authorList>
            <person name="Bullerwell C.E."/>
            <person name="Burger G."/>
            <person name="Lang B.F."/>
        </authorList>
    </citation>
    <scope>NUCLEOTIDE SEQUENCE</scope>
</reference>
<feature type="domain" description="Reverse transcriptase" evidence="2">
    <location>
        <begin position="245"/>
        <end position="531"/>
    </location>
</feature>
<dbReference type="AlphaFoldDB" id="Q8HQ89"/>
<dbReference type="GO" id="GO:0006315">
    <property type="term" value="P:homing of group II introns"/>
    <property type="evidence" value="ECO:0007669"/>
    <property type="project" value="TreeGrafter"/>
</dbReference>
<sequence>APFNLVLAMWYLTIIPVTLECKRTSLFDVEKLEECSMLVKDWKFCVIPKYYSVRLMSLMANLIRNYEVNTTLDIKNYKYIYLVSMRKVQILVLVTTKHLLQHVGQFQLPKRESNALLKNTGFPKESNFYLVPERQESLNKDGNGGSVVEMKLNKINFKGIQSNLLSTTLSNKRFYSIKASLKNTKNVDKTENDLNKFYELNYRQLYNLDLIKTAYLDLKSNSDNFEKNNNNNSLDKISNEWAEKTCKSLKDRSFIFKPSRKIMVTCRNNQKREISIANGKDRVIQQAFKMILQSAYEPIFLNYSHGFRPGRSPHSAIFEVRKWTRITWMIKGDIKGFFDNVDHHILANLLSKKIKDKNLIDFYWKLVRAGYVNNGNYKVSNLGIPQGGILSPLLANIYLHELDVYMEQLIQKYTVNKPVSKKNKEHTRLFSEITAKSKKKFPDFELIKRMRKELRRIPSTIRDSSTGTRIYYNRYGDDYVIGVVGPKNLAETIQNLVSDFLKNELLIDLNKEKSQITHLTSKSLKYLGYEIFRRNRKYSESQLTYNSKTNTYRKGSNHRVILYAPINDLINKLVDHKFAILNGTQAKPKAITKWIYLEPREIISRYNGILNGIYYYYKGVDNLNQLSYTNWILRFSAVFTLSRKWNISPKKVFKKLGKNLTVKTVNSKGKETSISLALPKTLSRNRLFKLDNYLNFDPFKIKYYSVRSHHVWDEPCIICGTNEKVEMHHVNHIRRGKKVGFTGLQSQLNRKQIPVCVNCHDKIHSGKYDGLSLKNLK</sequence>
<dbReference type="InterPro" id="IPR043502">
    <property type="entry name" value="DNA/RNA_pol_sf"/>
</dbReference>
<dbReference type="PANTHER" id="PTHR33642">
    <property type="entry name" value="COX1/OXI3 INTRON 1 PROTEIN-RELATED"/>
    <property type="match status" value="1"/>
</dbReference>
<evidence type="ECO:0000256" key="1">
    <source>
        <dbReference type="SAM" id="SignalP"/>
    </source>
</evidence>
<dbReference type="InterPro" id="IPR024937">
    <property type="entry name" value="Domain_X"/>
</dbReference>
<dbReference type="InterPro" id="IPR003615">
    <property type="entry name" value="HNH_nuc"/>
</dbReference>
<proteinExistence type="predicted"/>
<dbReference type="PROSITE" id="PS50878">
    <property type="entry name" value="RT_POL"/>
    <property type="match status" value="1"/>
</dbReference>
<evidence type="ECO:0000313" key="3">
    <source>
        <dbReference type="EMBL" id="AAN31941.2"/>
    </source>
</evidence>
<feature type="chain" id="PRO_5004307636" evidence="1">
    <location>
        <begin position="21"/>
        <end position="777"/>
    </location>
</feature>
<keyword evidence="3" id="KW-0496">Mitochondrion</keyword>
<dbReference type="GO" id="GO:0003964">
    <property type="term" value="F:RNA-directed DNA polymerase activity"/>
    <property type="evidence" value="ECO:0007669"/>
    <property type="project" value="TreeGrafter"/>
</dbReference>
<feature type="non-terminal residue" evidence="3">
    <location>
        <position position="1"/>
    </location>
</feature>
<dbReference type="RefSeq" id="NP_700366.1">
    <property type="nucleotide sequence ID" value="NC_004312.1"/>
</dbReference>
<dbReference type="PANTHER" id="PTHR33642:SF4">
    <property type="entry name" value="COX1_OXI3 INTRON 1 PROTEIN-RELATED"/>
    <property type="match status" value="1"/>
</dbReference>
<accession>Q8HQ89</accession>
<evidence type="ECO:0000259" key="2">
    <source>
        <dbReference type="PROSITE" id="PS50878"/>
    </source>
</evidence>
<dbReference type="EMBL" id="AF275271">
    <property type="protein sequence ID" value="AAN31941.2"/>
    <property type="molecule type" value="Genomic_DNA"/>
</dbReference>
<protein>
    <submittedName>
        <fullName evidence="3">ORF777</fullName>
    </submittedName>
</protein>
<reference evidence="3" key="2">
    <citation type="journal article" date="2003" name="Nucleic Acids Res.">
        <title>A comparison of three fission yeast mitochondrial genomes.</title>
        <authorList>
            <person name="Bullerwell C.E."/>
            <person name="Leigh J."/>
            <person name="Forget L."/>
            <person name="Lang B.F."/>
        </authorList>
    </citation>
    <scope>NUCLEOTIDE SEQUENCE</scope>
</reference>
<name>Q8HQ89_SCHOT</name>
<dbReference type="GO" id="GO:0090615">
    <property type="term" value="P:mitochondrial mRNA processing"/>
    <property type="evidence" value="ECO:0007669"/>
    <property type="project" value="TreeGrafter"/>
</dbReference>